<name>A0ABU3K7Y8_9BACT</name>
<feature type="domain" description="HEPN AbiU2-like" evidence="1">
    <location>
        <begin position="21"/>
        <end position="178"/>
    </location>
</feature>
<evidence type="ECO:0000313" key="2">
    <source>
        <dbReference type="EMBL" id="MDT7042474.1"/>
    </source>
</evidence>
<organism evidence="2 3">
    <name type="scientific">Candidatus Nitronereus thalassa</name>
    <dbReference type="NCBI Taxonomy" id="3020898"/>
    <lineage>
        <taxon>Bacteria</taxon>
        <taxon>Pseudomonadati</taxon>
        <taxon>Nitrospirota</taxon>
        <taxon>Nitrospiria</taxon>
        <taxon>Nitrospirales</taxon>
        <taxon>Nitrospiraceae</taxon>
        <taxon>Candidatus Nitronereus</taxon>
    </lineage>
</organism>
<evidence type="ECO:0000259" key="1">
    <source>
        <dbReference type="Pfam" id="PF18734"/>
    </source>
</evidence>
<keyword evidence="3" id="KW-1185">Reference proteome</keyword>
<dbReference type="Proteomes" id="UP001250932">
    <property type="component" value="Unassembled WGS sequence"/>
</dbReference>
<gene>
    <name evidence="2" type="ORF">PPG34_08920</name>
</gene>
<dbReference type="InterPro" id="IPR040704">
    <property type="entry name" value="HEPN_AbiU2"/>
</dbReference>
<protein>
    <recommendedName>
        <fullName evidence="1">HEPN AbiU2-like domain-containing protein</fullName>
    </recommendedName>
</protein>
<comment type="caution">
    <text evidence="2">The sequence shown here is derived from an EMBL/GenBank/DDBJ whole genome shotgun (WGS) entry which is preliminary data.</text>
</comment>
<sequence length="229" mass="26252">MTRYHSPDEVKQPYIEKMGPELGAVFNELWQEVTRLHIRWGEYVVLFGEKETRIRLLNDASPLFFRIVQDSLWEQIVLQIARLTDPPEMGQKSNLSLKRLRGLIREETIALKVEGTIDVAMERAIFVRDWRNRKLAHNDLALSLNQSAEALAPASRLAIKTSLKAIADVLNCIEVYYVGSTTVFDVGSDGKGAENLLYVINEGLRAVETRRKKIREGKIDEEDFRINQL</sequence>
<dbReference type="EMBL" id="JAQOUE010000001">
    <property type="protein sequence ID" value="MDT7042474.1"/>
    <property type="molecule type" value="Genomic_DNA"/>
</dbReference>
<reference evidence="2 3" key="1">
    <citation type="journal article" date="2023" name="ISME J.">
        <title>Cultivation and genomic characterization of novel and ubiquitous marine nitrite-oxidizing bacteria from the Nitrospirales.</title>
        <authorList>
            <person name="Mueller A.J."/>
            <person name="Daebeler A."/>
            <person name="Herbold C.W."/>
            <person name="Kirkegaard R.H."/>
            <person name="Daims H."/>
        </authorList>
    </citation>
    <scope>NUCLEOTIDE SEQUENCE [LARGE SCALE GENOMIC DNA]</scope>
    <source>
        <strain evidence="2 3">EB</strain>
    </source>
</reference>
<accession>A0ABU3K7Y8</accession>
<dbReference type="RefSeq" id="WP_313832884.1">
    <property type="nucleotide sequence ID" value="NZ_JAQOUE010000001.1"/>
</dbReference>
<proteinExistence type="predicted"/>
<evidence type="ECO:0000313" key="3">
    <source>
        <dbReference type="Proteomes" id="UP001250932"/>
    </source>
</evidence>
<dbReference type="Pfam" id="PF18734">
    <property type="entry name" value="HEPN_AbiU2"/>
    <property type="match status" value="1"/>
</dbReference>